<reference evidence="5" key="1">
    <citation type="submission" date="2019-03" db="EMBL/GenBank/DDBJ databases">
        <title>Improved annotation for the trematode Fasciola hepatica.</title>
        <authorList>
            <person name="Choi Y.-J."/>
            <person name="Martin J."/>
            <person name="Mitreva M."/>
        </authorList>
    </citation>
    <scope>NUCLEOTIDE SEQUENCE [LARGE SCALE GENOMIC DNA]</scope>
</reference>
<keyword evidence="6" id="KW-1185">Reference proteome</keyword>
<protein>
    <submittedName>
        <fullName evidence="5">Protein kinase</fullName>
    </submittedName>
</protein>
<dbReference type="GO" id="GO:0004672">
    <property type="term" value="F:protein kinase activity"/>
    <property type="evidence" value="ECO:0007669"/>
    <property type="project" value="InterPro"/>
</dbReference>
<evidence type="ECO:0000259" key="3">
    <source>
        <dbReference type="PROSITE" id="PS50086"/>
    </source>
</evidence>
<dbReference type="SMART" id="SM00164">
    <property type="entry name" value="TBC"/>
    <property type="match status" value="1"/>
</dbReference>
<evidence type="ECO:0000313" key="6">
    <source>
        <dbReference type="Proteomes" id="UP000230066"/>
    </source>
</evidence>
<dbReference type="GO" id="GO:0005096">
    <property type="term" value="F:GTPase activator activity"/>
    <property type="evidence" value="ECO:0007669"/>
    <property type="project" value="UniProtKB-KW"/>
</dbReference>
<dbReference type="Pfam" id="PF00566">
    <property type="entry name" value="RabGAP-TBC"/>
    <property type="match status" value="1"/>
</dbReference>
<organism evidence="5 6">
    <name type="scientific">Fasciola hepatica</name>
    <name type="common">Liver fluke</name>
    <dbReference type="NCBI Taxonomy" id="6192"/>
    <lineage>
        <taxon>Eukaryota</taxon>
        <taxon>Metazoa</taxon>
        <taxon>Spiralia</taxon>
        <taxon>Lophotrochozoa</taxon>
        <taxon>Platyhelminthes</taxon>
        <taxon>Trematoda</taxon>
        <taxon>Digenea</taxon>
        <taxon>Plagiorchiida</taxon>
        <taxon>Echinostomata</taxon>
        <taxon>Echinostomatoidea</taxon>
        <taxon>Fasciolidae</taxon>
        <taxon>Fasciola</taxon>
    </lineage>
</organism>
<sequence length="1159" mass="128994">MSFELPLGLSTFRVSVSMITDVEVNGLPRLPSSVTCFARLRSLRALRHPNLCRYLDVVRRKPERLFSVSEAYGRNLSDITGPISDSQWLSVRLSECFSALHYLSKRGLVHAYLNPAYIMLNEREECKVAAYGLYYATSWGKDVDFPVADPVYSAPEVFFFSPFNQQAKISGSSCISESSAAETSSPCLLNILSDVWSIGLIFLELIRGRDVTTPLHRANKSGTFALKPFSTIRVLVEGLRCCDENNPRLSDFLHFGFLNPSVEKTIRDLETLCHNCLHFDARLRPKPELVMEQLSPIVQGLRKQNEGLILLRMSKDLPEKAVSSASGFSKAIHFLSSRCDLAEVYYYWCLAGGNLDAVWKEAEMYSKLRSGQSSTSLEHPTNNSISKNKLWSRPPVLRIPNYLSLLHNDISDVFYLTENWPSTFDDEQISFDPRIVLLPCQRLLERIQRIPLDILYPLLMPSTRSIVQTISRGKSKSLVFPNTPHGSHPSMITGQESGSQLSVIRLLFTTVPLPHDLGLELFQNDRIDSMRGQPITIKEQDVEYQIRRICLFNRLLNALPATQARLQLEVRTDIPPFLRSRIWSALLGVDSDHNYRERFAEALCSTTLHTATADISSCKSSELTSPITSQMLDPIYGLLDDKAANQISVDLPRCHAYDALLASPMGQTSLRRVLVATLLMHPGTLEYTQGMDSVAAVFVRLCFPDEALAAACLNALLRTKLSIFFSSDGFTHGLRQFFDVLLRLFAFHNPSLAVNLTDLNVPLVGLTTGWIYTLFAHAMPLDRVELMWDTLIVGPPSLSLFFYLAIFLQLDQQVNFETLGLEQICTILSNFPEIDLDKCRADALRYALATPVSLTRCSSWSVPNETELPVANHFSDALTSRSATSSNPTGSAVRADGFDASCKSTEERGLNFVRSTFYTRLCSPDAWPEHLECVYNQPDTKPASVHLLWMSDNPLVSLLDAKDALEHLIRPDCVVVDVRPKADYAKGCVAGSIYCSPGSIQSLLLKRNSSSSKLEDNGSSSTTGDWELIDHPGGIRRQSRVLPAFLVNLMSDEVWKQAVNARREASRRQYAQLGSAVPISQSSVYAGNCPGLTIIVGGSDTCPTNQQIHSTVAMQFANWLIREDVDRVCVLKGGLPALLALPAGADLLTCPAPYTVNNY</sequence>
<dbReference type="SUPFAM" id="SSF52821">
    <property type="entry name" value="Rhodanese/Cell cycle control phosphatase"/>
    <property type="match status" value="1"/>
</dbReference>
<keyword evidence="5" id="KW-0808">Transferase</keyword>
<dbReference type="SMART" id="SM00450">
    <property type="entry name" value="RHOD"/>
    <property type="match status" value="1"/>
</dbReference>
<comment type="caution">
    <text evidence="5">The sequence shown here is derived from an EMBL/GenBank/DDBJ whole genome shotgun (WGS) entry which is preliminary data.</text>
</comment>
<name>A0A4E0RUW4_FASHE</name>
<feature type="domain" description="Rhodanese" evidence="4">
    <location>
        <begin position="969"/>
        <end position="993"/>
    </location>
</feature>
<dbReference type="InterPro" id="IPR000195">
    <property type="entry name" value="Rab-GAP-TBC_dom"/>
</dbReference>
<dbReference type="PROSITE" id="PS50011">
    <property type="entry name" value="PROTEIN_KINASE_DOM"/>
    <property type="match status" value="1"/>
</dbReference>
<dbReference type="InterPro" id="IPR011009">
    <property type="entry name" value="Kinase-like_dom_sf"/>
</dbReference>
<evidence type="ECO:0000256" key="1">
    <source>
        <dbReference type="ARBA" id="ARBA00022468"/>
    </source>
</evidence>
<keyword evidence="5" id="KW-0418">Kinase</keyword>
<gene>
    <name evidence="5" type="ORF">D915_004196</name>
</gene>
<accession>A0A4E0RUW4</accession>
<dbReference type="InterPro" id="IPR036873">
    <property type="entry name" value="Rhodanese-like_dom_sf"/>
</dbReference>
<evidence type="ECO:0000313" key="5">
    <source>
        <dbReference type="EMBL" id="THD24877.1"/>
    </source>
</evidence>
<dbReference type="Proteomes" id="UP000230066">
    <property type="component" value="Unassembled WGS sequence"/>
</dbReference>
<feature type="domain" description="Rab-GAP TBC" evidence="3">
    <location>
        <begin position="573"/>
        <end position="795"/>
    </location>
</feature>
<dbReference type="Gene3D" id="1.10.8.270">
    <property type="entry name" value="putative rabgap domain of human tbc1 domain family member 14 like domains"/>
    <property type="match status" value="1"/>
</dbReference>
<dbReference type="GO" id="GO:0005524">
    <property type="term" value="F:ATP binding"/>
    <property type="evidence" value="ECO:0007669"/>
    <property type="project" value="InterPro"/>
</dbReference>
<dbReference type="SUPFAM" id="SSF47923">
    <property type="entry name" value="Ypt/Rab-GAP domain of gyp1p"/>
    <property type="match status" value="2"/>
</dbReference>
<dbReference type="InterPro" id="IPR035969">
    <property type="entry name" value="Rab-GAP_TBC_sf"/>
</dbReference>
<evidence type="ECO:0000259" key="4">
    <source>
        <dbReference type="PROSITE" id="PS50206"/>
    </source>
</evidence>
<dbReference type="SUPFAM" id="SSF56112">
    <property type="entry name" value="Protein kinase-like (PK-like)"/>
    <property type="match status" value="1"/>
</dbReference>
<dbReference type="Gene3D" id="3.40.250.10">
    <property type="entry name" value="Rhodanese-like domain"/>
    <property type="match status" value="1"/>
</dbReference>
<evidence type="ECO:0000259" key="2">
    <source>
        <dbReference type="PROSITE" id="PS50011"/>
    </source>
</evidence>
<dbReference type="Gene3D" id="1.10.472.80">
    <property type="entry name" value="Ypt/Rab-GAP domain of gyp1p, domain 3"/>
    <property type="match status" value="1"/>
</dbReference>
<proteinExistence type="predicted"/>
<dbReference type="PROSITE" id="PS50206">
    <property type="entry name" value="RHODANESE_3"/>
    <property type="match status" value="1"/>
</dbReference>
<dbReference type="AlphaFoldDB" id="A0A4E0RUW4"/>
<dbReference type="Gene3D" id="1.10.510.10">
    <property type="entry name" value="Transferase(Phosphotransferase) domain 1"/>
    <property type="match status" value="1"/>
</dbReference>
<dbReference type="SMART" id="SM00220">
    <property type="entry name" value="S_TKc"/>
    <property type="match status" value="1"/>
</dbReference>
<dbReference type="InterPro" id="IPR001763">
    <property type="entry name" value="Rhodanese-like_dom"/>
</dbReference>
<keyword evidence="1" id="KW-0343">GTPase activation</keyword>
<dbReference type="EMBL" id="JXXN02001386">
    <property type="protein sequence ID" value="THD24877.1"/>
    <property type="molecule type" value="Genomic_DNA"/>
</dbReference>
<dbReference type="PANTHER" id="PTHR22957:SF168">
    <property type="entry name" value="TBC DOMAIN-CONTAINING PROTEIN KINASE-LIKE PROTEIN"/>
    <property type="match status" value="1"/>
</dbReference>
<dbReference type="Pfam" id="PF00069">
    <property type="entry name" value="Pkinase"/>
    <property type="match status" value="1"/>
</dbReference>
<feature type="domain" description="Protein kinase" evidence="2">
    <location>
        <begin position="1"/>
        <end position="298"/>
    </location>
</feature>
<dbReference type="PANTHER" id="PTHR22957">
    <property type="entry name" value="TBC1 DOMAIN FAMILY MEMBER GTPASE-ACTIVATING PROTEIN"/>
    <property type="match status" value="1"/>
</dbReference>
<dbReference type="InterPro" id="IPR000719">
    <property type="entry name" value="Prot_kinase_dom"/>
</dbReference>
<dbReference type="PROSITE" id="PS50086">
    <property type="entry name" value="TBC_RABGAP"/>
    <property type="match status" value="1"/>
</dbReference>